<dbReference type="Gene3D" id="3.40.50.150">
    <property type="entry name" value="Vaccinia Virus protein VP39"/>
    <property type="match status" value="1"/>
</dbReference>
<dbReference type="RefSeq" id="WP_196206895.1">
    <property type="nucleotide sequence ID" value="NZ_JADPUN010000428.1"/>
</dbReference>
<evidence type="ECO:0000313" key="2">
    <source>
        <dbReference type="EMBL" id="MBF9135435.1"/>
    </source>
</evidence>
<gene>
    <name evidence="2" type="ORF">I0C86_42035</name>
</gene>
<dbReference type="InterPro" id="IPR007055">
    <property type="entry name" value="BON_dom"/>
</dbReference>
<dbReference type="GO" id="GO:0008168">
    <property type="term" value="F:methyltransferase activity"/>
    <property type="evidence" value="ECO:0007669"/>
    <property type="project" value="UniProtKB-KW"/>
</dbReference>
<name>A0ABS0HAJ1_9ACTN</name>
<accession>A0ABS0HAJ1</accession>
<proteinExistence type="predicted"/>
<dbReference type="Pfam" id="PF08241">
    <property type="entry name" value="Methyltransf_11"/>
    <property type="match status" value="1"/>
</dbReference>
<feature type="domain" description="BON" evidence="1">
    <location>
        <begin position="17"/>
        <end position="85"/>
    </location>
</feature>
<dbReference type="EMBL" id="JADPUN010000428">
    <property type="protein sequence ID" value="MBF9135435.1"/>
    <property type="molecule type" value="Genomic_DNA"/>
</dbReference>
<evidence type="ECO:0000313" key="3">
    <source>
        <dbReference type="Proteomes" id="UP000638560"/>
    </source>
</evidence>
<keyword evidence="3" id="KW-1185">Reference proteome</keyword>
<sequence>MVAQLHRAPSGDRLRAVDEFLAMAYADLVEHDDRVRGTAVDVRFDRGVAHLTGEVGDRDELAMVRRLVGRLDGVLAVWSRVRVGGREPVVLDLGCGAAKQYPGNLGLDLRIAPGVDAQADLSGLLPLADDSIDVIFTVHILEHLLDFLTLVDECHRVLRPGGVLHVMSPWWGHVNAVADPTHVRLLDVQTFKHICQRHPGAPRWYPLHAGCDGASVFADLTPLGADEPGPDPAHLARFFD</sequence>
<keyword evidence="2" id="KW-0808">Transferase</keyword>
<dbReference type="PROSITE" id="PS50914">
    <property type="entry name" value="BON"/>
    <property type="match status" value="1"/>
</dbReference>
<dbReference type="InterPro" id="IPR013216">
    <property type="entry name" value="Methyltransf_11"/>
</dbReference>
<dbReference type="CDD" id="cd02440">
    <property type="entry name" value="AdoMet_MTases"/>
    <property type="match status" value="1"/>
</dbReference>
<keyword evidence="2" id="KW-0489">Methyltransferase</keyword>
<evidence type="ECO:0000259" key="1">
    <source>
        <dbReference type="PROSITE" id="PS50914"/>
    </source>
</evidence>
<dbReference type="InterPro" id="IPR029063">
    <property type="entry name" value="SAM-dependent_MTases_sf"/>
</dbReference>
<dbReference type="GO" id="GO:0032259">
    <property type="term" value="P:methylation"/>
    <property type="evidence" value="ECO:0007669"/>
    <property type="project" value="UniProtKB-KW"/>
</dbReference>
<protein>
    <submittedName>
        <fullName evidence="2">Methyltransferase domain-containing protein</fullName>
    </submittedName>
</protein>
<reference evidence="2 3" key="1">
    <citation type="submission" date="2020-11" db="EMBL/GenBank/DDBJ databases">
        <title>A novel isolate from a Black sea contaminated sediment with potential to produce alkanes: Plantactinospora alkalitolerans sp. nov.</title>
        <authorList>
            <person name="Carro L."/>
            <person name="Veyisoglu A."/>
            <person name="Guven K."/>
            <person name="Schumann P."/>
            <person name="Klenk H.-P."/>
            <person name="Sahin N."/>
        </authorList>
    </citation>
    <scope>NUCLEOTIDE SEQUENCE [LARGE SCALE GENOMIC DNA]</scope>
    <source>
        <strain evidence="2 3">S1510</strain>
    </source>
</reference>
<organism evidence="2 3">
    <name type="scientific">Plantactinospora alkalitolerans</name>
    <dbReference type="NCBI Taxonomy" id="2789879"/>
    <lineage>
        <taxon>Bacteria</taxon>
        <taxon>Bacillati</taxon>
        <taxon>Actinomycetota</taxon>
        <taxon>Actinomycetes</taxon>
        <taxon>Micromonosporales</taxon>
        <taxon>Micromonosporaceae</taxon>
        <taxon>Plantactinospora</taxon>
    </lineage>
</organism>
<dbReference type="SUPFAM" id="SSF53335">
    <property type="entry name" value="S-adenosyl-L-methionine-dependent methyltransferases"/>
    <property type="match status" value="1"/>
</dbReference>
<dbReference type="Proteomes" id="UP000638560">
    <property type="component" value="Unassembled WGS sequence"/>
</dbReference>
<comment type="caution">
    <text evidence="2">The sequence shown here is derived from an EMBL/GenBank/DDBJ whole genome shotgun (WGS) entry which is preliminary data.</text>
</comment>
<dbReference type="Pfam" id="PF04972">
    <property type="entry name" value="BON"/>
    <property type="match status" value="1"/>
</dbReference>